<evidence type="ECO:0000256" key="2">
    <source>
        <dbReference type="SAM" id="Phobius"/>
    </source>
</evidence>
<dbReference type="AlphaFoldDB" id="A0A0P5Z3J9"/>
<dbReference type="EMBL" id="LRGB01001036">
    <property type="protein sequence ID" value="KZS13793.1"/>
    <property type="molecule type" value="Genomic_DNA"/>
</dbReference>
<keyword evidence="2" id="KW-0472">Membrane</keyword>
<reference evidence="3 4" key="1">
    <citation type="submission" date="2016-03" db="EMBL/GenBank/DDBJ databases">
        <title>EvidentialGene: Evidence-directed Construction of Genes on Genomes.</title>
        <authorList>
            <person name="Gilbert D.G."/>
            <person name="Choi J.-H."/>
            <person name="Mockaitis K."/>
            <person name="Colbourne J."/>
            <person name="Pfrender M."/>
        </authorList>
    </citation>
    <scope>NUCLEOTIDE SEQUENCE [LARGE SCALE GENOMIC DNA]</scope>
    <source>
        <strain evidence="3 4">Xinb3</strain>
        <tissue evidence="3">Complete organism</tissue>
    </source>
</reference>
<evidence type="ECO:0000256" key="1">
    <source>
        <dbReference type="SAM" id="MobiDB-lite"/>
    </source>
</evidence>
<keyword evidence="2" id="KW-0812">Transmembrane</keyword>
<evidence type="ECO:0000313" key="4">
    <source>
        <dbReference type="Proteomes" id="UP000076858"/>
    </source>
</evidence>
<accession>A0A0P5Z3J9</accession>
<keyword evidence="4" id="KW-1185">Reference proteome</keyword>
<proteinExistence type="predicted"/>
<organism evidence="3 4">
    <name type="scientific">Daphnia magna</name>
    <dbReference type="NCBI Taxonomy" id="35525"/>
    <lineage>
        <taxon>Eukaryota</taxon>
        <taxon>Metazoa</taxon>
        <taxon>Ecdysozoa</taxon>
        <taxon>Arthropoda</taxon>
        <taxon>Crustacea</taxon>
        <taxon>Branchiopoda</taxon>
        <taxon>Diplostraca</taxon>
        <taxon>Cladocera</taxon>
        <taxon>Anomopoda</taxon>
        <taxon>Daphniidae</taxon>
        <taxon>Daphnia</taxon>
    </lineage>
</organism>
<name>A0A0P5Z3J9_9CRUS</name>
<sequence>MLTDAHTVHAATLHTNSPHSFFFFLFLFSFVSQKILLPIRKGKQPPSRRHPRTHTHPPLERVSSIVESTDALHNALDDRQSTSPKKKKKKSQ</sequence>
<keyword evidence="2" id="KW-1133">Transmembrane helix</keyword>
<evidence type="ECO:0000313" key="3">
    <source>
        <dbReference type="EMBL" id="KZS13793.1"/>
    </source>
</evidence>
<feature type="region of interest" description="Disordered" evidence="1">
    <location>
        <begin position="40"/>
        <end position="92"/>
    </location>
</feature>
<feature type="compositionally biased region" description="Basic residues" evidence="1">
    <location>
        <begin position="40"/>
        <end position="55"/>
    </location>
</feature>
<comment type="caution">
    <text evidence="3">The sequence shown here is derived from an EMBL/GenBank/DDBJ whole genome shotgun (WGS) entry which is preliminary data.</text>
</comment>
<protein>
    <submittedName>
        <fullName evidence="3">Uncharacterized protein</fullName>
    </submittedName>
</protein>
<dbReference type="Proteomes" id="UP000076858">
    <property type="component" value="Unassembled WGS sequence"/>
</dbReference>
<gene>
    <name evidence="3" type="ORF">APZ42_021192</name>
</gene>
<feature type="transmembrane region" description="Helical" evidence="2">
    <location>
        <begin position="20"/>
        <end position="39"/>
    </location>
</feature>